<feature type="chain" id="PRO_5043337348" description="Pectinesterase inhibitor domain-containing protein" evidence="5">
    <location>
        <begin position="24"/>
        <end position="265"/>
    </location>
</feature>
<evidence type="ECO:0000256" key="1">
    <source>
        <dbReference type="ARBA" id="ARBA00022729"/>
    </source>
</evidence>
<dbReference type="Pfam" id="PF04043">
    <property type="entry name" value="PMEI"/>
    <property type="match status" value="1"/>
</dbReference>
<dbReference type="SMART" id="SM00856">
    <property type="entry name" value="PMEI"/>
    <property type="match status" value="1"/>
</dbReference>
<dbReference type="InterPro" id="IPR035513">
    <property type="entry name" value="Invertase/methylesterase_inhib"/>
</dbReference>
<dbReference type="CDD" id="cd15800">
    <property type="entry name" value="PMEI-like_2"/>
    <property type="match status" value="1"/>
</dbReference>
<evidence type="ECO:0000313" key="8">
    <source>
        <dbReference type="Proteomes" id="UP001314170"/>
    </source>
</evidence>
<dbReference type="SUPFAM" id="SSF101148">
    <property type="entry name" value="Plant invertase/pectin methylesterase inhibitor"/>
    <property type="match status" value="1"/>
</dbReference>
<feature type="compositionally biased region" description="Low complexity" evidence="4">
    <location>
        <begin position="78"/>
        <end position="90"/>
    </location>
</feature>
<dbReference type="NCBIfam" id="TIGR01614">
    <property type="entry name" value="PME_inhib"/>
    <property type="match status" value="1"/>
</dbReference>
<proteinExistence type="inferred from homology"/>
<organism evidence="7 8">
    <name type="scientific">Dovyalis caffra</name>
    <dbReference type="NCBI Taxonomy" id="77055"/>
    <lineage>
        <taxon>Eukaryota</taxon>
        <taxon>Viridiplantae</taxon>
        <taxon>Streptophyta</taxon>
        <taxon>Embryophyta</taxon>
        <taxon>Tracheophyta</taxon>
        <taxon>Spermatophyta</taxon>
        <taxon>Magnoliopsida</taxon>
        <taxon>eudicotyledons</taxon>
        <taxon>Gunneridae</taxon>
        <taxon>Pentapetalae</taxon>
        <taxon>rosids</taxon>
        <taxon>fabids</taxon>
        <taxon>Malpighiales</taxon>
        <taxon>Salicaceae</taxon>
        <taxon>Flacourtieae</taxon>
        <taxon>Dovyalis</taxon>
    </lineage>
</organism>
<feature type="signal peptide" evidence="5">
    <location>
        <begin position="1"/>
        <end position="23"/>
    </location>
</feature>
<dbReference type="Gene3D" id="1.20.140.40">
    <property type="entry name" value="Invertase/pectin methylesterase inhibitor family protein"/>
    <property type="match status" value="1"/>
</dbReference>
<name>A0AAV1SF11_9ROSI</name>
<dbReference type="EMBL" id="CAWUPB010001173">
    <property type="protein sequence ID" value="CAK7348439.1"/>
    <property type="molecule type" value="Genomic_DNA"/>
</dbReference>
<reference evidence="7 8" key="1">
    <citation type="submission" date="2024-01" db="EMBL/GenBank/DDBJ databases">
        <authorList>
            <person name="Waweru B."/>
        </authorList>
    </citation>
    <scope>NUCLEOTIDE SEQUENCE [LARGE SCALE GENOMIC DNA]</scope>
</reference>
<dbReference type="InterPro" id="IPR006501">
    <property type="entry name" value="Pectinesterase_inhib_dom"/>
</dbReference>
<dbReference type="Proteomes" id="UP001314170">
    <property type="component" value="Unassembled WGS sequence"/>
</dbReference>
<evidence type="ECO:0000256" key="2">
    <source>
        <dbReference type="ARBA" id="ARBA00023157"/>
    </source>
</evidence>
<gene>
    <name evidence="7" type="ORF">DCAF_LOCUS21137</name>
</gene>
<protein>
    <recommendedName>
        <fullName evidence="6">Pectinesterase inhibitor domain-containing protein</fullName>
    </recommendedName>
</protein>
<evidence type="ECO:0000256" key="4">
    <source>
        <dbReference type="SAM" id="MobiDB-lite"/>
    </source>
</evidence>
<comment type="caution">
    <text evidence="7">The sequence shown here is derived from an EMBL/GenBank/DDBJ whole genome shotgun (WGS) entry which is preliminary data.</text>
</comment>
<feature type="region of interest" description="Disordered" evidence="4">
    <location>
        <begin position="78"/>
        <end position="102"/>
    </location>
</feature>
<dbReference type="GO" id="GO:0004857">
    <property type="term" value="F:enzyme inhibitor activity"/>
    <property type="evidence" value="ECO:0007669"/>
    <property type="project" value="InterPro"/>
</dbReference>
<evidence type="ECO:0000313" key="7">
    <source>
        <dbReference type="EMBL" id="CAK7348439.1"/>
    </source>
</evidence>
<evidence type="ECO:0000259" key="6">
    <source>
        <dbReference type="SMART" id="SM00856"/>
    </source>
</evidence>
<dbReference type="AlphaFoldDB" id="A0AAV1SF11"/>
<dbReference type="PANTHER" id="PTHR36710">
    <property type="entry name" value="PECTINESTERASE INHIBITOR-LIKE"/>
    <property type="match status" value="1"/>
</dbReference>
<comment type="similarity">
    <text evidence="3">Belongs to the PMEI family.</text>
</comment>
<accession>A0AAV1SF11</accession>
<dbReference type="InterPro" id="IPR052421">
    <property type="entry name" value="PCW_Enzyme_Inhibitor"/>
</dbReference>
<keyword evidence="1 5" id="KW-0732">Signal</keyword>
<keyword evidence="2" id="KW-1015">Disulfide bond</keyword>
<evidence type="ECO:0000256" key="3">
    <source>
        <dbReference type="ARBA" id="ARBA00038471"/>
    </source>
</evidence>
<keyword evidence="8" id="KW-1185">Reference proteome</keyword>
<dbReference type="PANTHER" id="PTHR36710:SF21">
    <property type="entry name" value="PECTINESTERASE INHIBITOR DOMAIN-CONTAINING PROTEIN"/>
    <property type="match status" value="1"/>
</dbReference>
<evidence type="ECO:0000256" key="5">
    <source>
        <dbReference type="SAM" id="SignalP"/>
    </source>
</evidence>
<feature type="domain" description="Pectinesterase inhibitor" evidence="6">
    <location>
        <begin position="105"/>
        <end position="255"/>
    </location>
</feature>
<sequence>MELNKSILVLLISSSLLSFFSKAICVPRNVSSDHASPAPLGPALSKTSSEFIQSTLSSPVSSPVSPFFSPLPSPVSSLPPVSSPSQSPVSHPSPPDSPSVLPSQFNNAELTKICGETGHQAECLAIFGPSLTGAIDALSFLKMGIQTLHEGYEQAMAMATKLIKDPYTDGVVKDCLSVCLDVYDSGITDLDQAFTAMSSHDMDSLVQLLSAVIGYAETCKDAFIEQGGIASPLEEINDRLDTLKLASTSTHELGLKSDPQHPRHG</sequence>